<feature type="chain" id="PRO_5031359627" description="DUF4168 domain-containing protein" evidence="2">
    <location>
        <begin position="20"/>
        <end position="373"/>
    </location>
</feature>
<evidence type="ECO:0000256" key="1">
    <source>
        <dbReference type="SAM" id="MobiDB-lite"/>
    </source>
</evidence>
<dbReference type="Pfam" id="PF13767">
    <property type="entry name" value="DUF4168"/>
    <property type="match status" value="2"/>
</dbReference>
<keyword evidence="2" id="KW-0732">Signal</keyword>
<organism evidence="4">
    <name type="scientific">Leptocylindrus danicus</name>
    <dbReference type="NCBI Taxonomy" id="163516"/>
    <lineage>
        <taxon>Eukaryota</taxon>
        <taxon>Sar</taxon>
        <taxon>Stramenopiles</taxon>
        <taxon>Ochrophyta</taxon>
        <taxon>Bacillariophyta</taxon>
        <taxon>Coscinodiscophyceae</taxon>
        <taxon>Chaetocerotophycidae</taxon>
        <taxon>Leptocylindrales</taxon>
        <taxon>Leptocylindraceae</taxon>
        <taxon>Leptocylindrus</taxon>
    </lineage>
</organism>
<reference evidence="4" key="1">
    <citation type="submission" date="2021-01" db="EMBL/GenBank/DDBJ databases">
        <authorList>
            <person name="Corre E."/>
            <person name="Pelletier E."/>
            <person name="Niang G."/>
            <person name="Scheremetjew M."/>
            <person name="Finn R."/>
            <person name="Kale V."/>
            <person name="Holt S."/>
            <person name="Cochrane G."/>
            <person name="Meng A."/>
            <person name="Brown T."/>
            <person name="Cohen L."/>
        </authorList>
    </citation>
    <scope>NUCLEOTIDE SEQUENCE</scope>
    <source>
        <strain evidence="4">B650</strain>
    </source>
</reference>
<sequence length="373" mass="41205">MHLVRFLCAAALVILHADASSTTGDASVSVPAQKLRSDDCTQRGNDGHSKTALGLHNMLKFPLVAQCHGFIMRGGGASDDAASAVVGGAVVDVSAGKQTEKASKVVDATSSDLRKPVKGMPSLFHPEEAVYDRYAACLAATESLRQTRDAIILRGADRDSSNPVKRILKASRFTLSGNPNLERDSMEFQRANTQYLVNSGKIIRALGLSVTQFNKIGREVSKDEVLKERVTEQAYLYRLAASLNMDKIPLIEDSQSQELLKAHRRKRIQMFARSMAEIEDLRTSQTQRLMNACNVERLPDGINICDPQVLPLLSPKVRAVCDAFPLQAEDVIKKYGLNSDEFNNMLEEAHRNPVFRWRVKKYMSKTSEEASSP</sequence>
<accession>A0A7S2JZP0</accession>
<name>A0A7S2JZP0_9STRA</name>
<feature type="compositionally biased region" description="Basic and acidic residues" evidence="1">
    <location>
        <begin position="35"/>
        <end position="47"/>
    </location>
</feature>
<feature type="domain" description="DUF4168" evidence="3">
    <location>
        <begin position="131"/>
        <end position="230"/>
    </location>
</feature>
<evidence type="ECO:0000313" key="4">
    <source>
        <dbReference type="EMBL" id="CAD9562010.1"/>
    </source>
</evidence>
<feature type="signal peptide" evidence="2">
    <location>
        <begin position="1"/>
        <end position="19"/>
    </location>
</feature>
<dbReference type="AlphaFoldDB" id="A0A7S2JZP0"/>
<feature type="region of interest" description="Disordered" evidence="1">
    <location>
        <begin position="23"/>
        <end position="47"/>
    </location>
</feature>
<gene>
    <name evidence="4" type="ORF">LDAN0321_LOCUS3323</name>
</gene>
<evidence type="ECO:0000256" key="2">
    <source>
        <dbReference type="SAM" id="SignalP"/>
    </source>
</evidence>
<evidence type="ECO:0000259" key="3">
    <source>
        <dbReference type="Pfam" id="PF13767"/>
    </source>
</evidence>
<dbReference type="InterPro" id="IPR025433">
    <property type="entry name" value="DUF4168"/>
</dbReference>
<protein>
    <recommendedName>
        <fullName evidence="3">DUF4168 domain-containing protein</fullName>
    </recommendedName>
</protein>
<proteinExistence type="predicted"/>
<dbReference type="EMBL" id="HBGY01005447">
    <property type="protein sequence ID" value="CAD9562010.1"/>
    <property type="molecule type" value="Transcribed_RNA"/>
</dbReference>
<feature type="domain" description="DUF4168" evidence="3">
    <location>
        <begin position="266"/>
        <end position="359"/>
    </location>
</feature>